<accession>A0A5C0AUI1</accession>
<dbReference type="EMBL" id="CP043046">
    <property type="protein sequence ID" value="QEI06079.1"/>
    <property type="molecule type" value="Genomic_DNA"/>
</dbReference>
<dbReference type="Proteomes" id="UP000325161">
    <property type="component" value="Chromosome"/>
</dbReference>
<name>A0A5C0AUI1_9BURK</name>
<evidence type="ECO:0000313" key="2">
    <source>
        <dbReference type="EMBL" id="QEI06079.1"/>
    </source>
</evidence>
<sequence length="76" mass="8077">MSNKSLAQLEIGSPEWIAKRQTLLGNPPNPGRKAEPAPSLLALGALAIVVGTVFMTAVRFGAMLGRHQQSNENPRA</sequence>
<keyword evidence="1" id="KW-0472">Membrane</keyword>
<organism evidence="2 3">
    <name type="scientific">Pigmentiphaga aceris</name>
    <dbReference type="NCBI Taxonomy" id="1940612"/>
    <lineage>
        <taxon>Bacteria</taxon>
        <taxon>Pseudomonadati</taxon>
        <taxon>Pseudomonadota</taxon>
        <taxon>Betaproteobacteria</taxon>
        <taxon>Burkholderiales</taxon>
        <taxon>Alcaligenaceae</taxon>
        <taxon>Pigmentiphaga</taxon>
    </lineage>
</organism>
<evidence type="ECO:0000256" key="1">
    <source>
        <dbReference type="SAM" id="Phobius"/>
    </source>
</evidence>
<keyword evidence="1" id="KW-1133">Transmembrane helix</keyword>
<evidence type="ECO:0000313" key="3">
    <source>
        <dbReference type="Proteomes" id="UP000325161"/>
    </source>
</evidence>
<dbReference type="AlphaFoldDB" id="A0A5C0AUI1"/>
<keyword evidence="3" id="KW-1185">Reference proteome</keyword>
<feature type="transmembrane region" description="Helical" evidence="1">
    <location>
        <begin position="40"/>
        <end position="62"/>
    </location>
</feature>
<proteinExistence type="predicted"/>
<dbReference type="KEGG" id="pacr:FXN63_09700"/>
<reference evidence="2 3" key="1">
    <citation type="submission" date="2019-08" db="EMBL/GenBank/DDBJ databases">
        <title>Amphibian skin-associated Pigmentiphaga: genome sequence and occurrence across geography and hosts.</title>
        <authorList>
            <person name="Bletz M.C."/>
            <person name="Bunk B."/>
            <person name="Sproeer C."/>
            <person name="Biwer P."/>
            <person name="Reiter S."/>
            <person name="Rabemananjara F.C.E."/>
            <person name="Schulz S."/>
            <person name="Overmann J."/>
            <person name="Vences M."/>
        </authorList>
    </citation>
    <scope>NUCLEOTIDE SEQUENCE [LARGE SCALE GENOMIC DNA]</scope>
    <source>
        <strain evidence="2 3">Mada1488</strain>
    </source>
</reference>
<keyword evidence="1" id="KW-0812">Transmembrane</keyword>
<dbReference type="RefSeq" id="WP_148814462.1">
    <property type="nucleotide sequence ID" value="NZ_CP043046.1"/>
</dbReference>
<protein>
    <submittedName>
        <fullName evidence="2">Uncharacterized protein</fullName>
    </submittedName>
</protein>
<gene>
    <name evidence="2" type="ORF">FXN63_09700</name>
</gene>